<keyword evidence="2" id="KW-1185">Reference proteome</keyword>
<evidence type="ECO:0000313" key="1">
    <source>
        <dbReference type="EMBL" id="EME82513.1"/>
    </source>
</evidence>
<dbReference type="Proteomes" id="UP000016932">
    <property type="component" value="Unassembled WGS sequence"/>
</dbReference>
<name>M3AZA8_PSEFD</name>
<dbReference type="VEuPathDB" id="FungiDB:MYCFIDRAFT_82417"/>
<reference evidence="1 2" key="1">
    <citation type="journal article" date="2012" name="PLoS Pathog.">
        <title>Diverse lifestyles and strategies of plant pathogenesis encoded in the genomes of eighteen Dothideomycetes fungi.</title>
        <authorList>
            <person name="Ohm R.A."/>
            <person name="Feau N."/>
            <person name="Henrissat B."/>
            <person name="Schoch C.L."/>
            <person name="Horwitz B.A."/>
            <person name="Barry K.W."/>
            <person name="Condon B.J."/>
            <person name="Copeland A.C."/>
            <person name="Dhillon B."/>
            <person name="Glaser F."/>
            <person name="Hesse C.N."/>
            <person name="Kosti I."/>
            <person name="LaButti K."/>
            <person name="Lindquist E.A."/>
            <person name="Lucas S."/>
            <person name="Salamov A.A."/>
            <person name="Bradshaw R.E."/>
            <person name="Ciuffetti L."/>
            <person name="Hamelin R.C."/>
            <person name="Kema G.H.J."/>
            <person name="Lawrence C."/>
            <person name="Scott J.A."/>
            <person name="Spatafora J.W."/>
            <person name="Turgeon B.G."/>
            <person name="de Wit P.J.G.M."/>
            <person name="Zhong S."/>
            <person name="Goodwin S.B."/>
            <person name="Grigoriev I.V."/>
        </authorList>
    </citation>
    <scope>NUCLEOTIDE SEQUENCE [LARGE SCALE GENOMIC DNA]</scope>
    <source>
        <strain evidence="1 2">CIRAD86</strain>
    </source>
</reference>
<dbReference type="KEGG" id="pfj:MYCFIDRAFT_82417"/>
<evidence type="ECO:0000313" key="2">
    <source>
        <dbReference type="Proteomes" id="UP000016932"/>
    </source>
</evidence>
<dbReference type="OrthoDB" id="3650500at2759"/>
<sequence length="191" mass="21572">MTTPSAAARVFAIPELLEHIILQVMRSPDYPCARYADPLLERDRQNYIMDSFALKRVSRDFNQVIIGSSKIRDEILTQRFPGLVSPIKTPLDRIWWLDVVGGLIGSINTKYNEVEIHGSDCDNRRRDAISVHGEASWRQVTCLPKGVASHEILLVESEFCSSGALRSKQVQINEHYTLGELYEEMIAIGGK</sequence>
<dbReference type="RefSeq" id="XP_007927788.1">
    <property type="nucleotide sequence ID" value="XM_007929597.1"/>
</dbReference>
<protein>
    <submittedName>
        <fullName evidence="1">Uncharacterized protein</fullName>
    </submittedName>
</protein>
<dbReference type="GeneID" id="19341945"/>
<proteinExistence type="predicted"/>
<organism evidence="1 2">
    <name type="scientific">Pseudocercospora fijiensis (strain CIRAD86)</name>
    <name type="common">Black leaf streak disease fungus</name>
    <name type="synonym">Mycosphaerella fijiensis</name>
    <dbReference type="NCBI Taxonomy" id="383855"/>
    <lineage>
        <taxon>Eukaryota</taxon>
        <taxon>Fungi</taxon>
        <taxon>Dikarya</taxon>
        <taxon>Ascomycota</taxon>
        <taxon>Pezizomycotina</taxon>
        <taxon>Dothideomycetes</taxon>
        <taxon>Dothideomycetidae</taxon>
        <taxon>Mycosphaerellales</taxon>
        <taxon>Mycosphaerellaceae</taxon>
        <taxon>Pseudocercospora</taxon>
    </lineage>
</organism>
<gene>
    <name evidence="1" type="ORF">MYCFIDRAFT_82417</name>
</gene>
<accession>M3AZA8</accession>
<dbReference type="EMBL" id="KB446559">
    <property type="protein sequence ID" value="EME82513.1"/>
    <property type="molecule type" value="Genomic_DNA"/>
</dbReference>
<dbReference type="HOGENOM" id="CLU_1421979_0_0_1"/>
<dbReference type="AlphaFoldDB" id="M3AZA8"/>